<gene>
    <name evidence="2" type="ORF">MUN78_13790</name>
</gene>
<dbReference type="Gene3D" id="3.40.47.10">
    <property type="match status" value="1"/>
</dbReference>
<protein>
    <submittedName>
        <fullName evidence="2">Acetyl-CoA acetyltransferase</fullName>
    </submittedName>
</protein>
<dbReference type="NCBIfam" id="NF004811">
    <property type="entry name" value="PRK06158.1"/>
    <property type="match status" value="1"/>
</dbReference>
<dbReference type="PIRSF" id="PIRSF000429">
    <property type="entry name" value="Ac-CoA_Ac_transf"/>
    <property type="match status" value="1"/>
</dbReference>
<proteinExistence type="predicted"/>
<dbReference type="PANTHER" id="PTHR42870">
    <property type="entry name" value="ACETYL-COA C-ACETYLTRANSFERASE"/>
    <property type="match status" value="1"/>
</dbReference>
<evidence type="ECO:0000313" key="2">
    <source>
        <dbReference type="EMBL" id="UOQ56731.1"/>
    </source>
</evidence>
<name>A0ABY4FK48_9MICO</name>
<dbReference type="SUPFAM" id="SSF53901">
    <property type="entry name" value="Thiolase-like"/>
    <property type="match status" value="2"/>
</dbReference>
<dbReference type="Pfam" id="PF22691">
    <property type="entry name" value="Thiolase_C_1"/>
    <property type="match status" value="1"/>
</dbReference>
<dbReference type="Proteomes" id="UP000831786">
    <property type="component" value="Chromosome"/>
</dbReference>
<sequence length="389" mass="40442">MHQQGFPSHRVAIVGAYESERRKAPGVHPYAIQAEAVLGALRDAGLALSDVDGFCTTATFGQEAGWQMSVAEVAEYIGIRPRWFDSTDIGGAASISQAGHAALAIEAGLADVVVVSYGSSGRSSPLPAPDFNTNASGPGQWEVPYGPTTVASYALAATRHMHEYGTTPEQLAAVAVQLRENAARNPHAMYREPITVDDVLSSPMISDPLHRLDCCVVSDSGGAFVMVSAERARDLRTRPVFLDGWGEAIGQVQMNQMPDFTVTSARESGRRALASAGLSTTDIDCAQIYDSFTITVLLTLESLGFCGPGEGGGFIESGAIGPGGSLPINTDGGGLSSNHPGRRGTLAVIEAVRQLRGESPGVTIPGARSCLVNGTGGTLSATATLVLTN</sequence>
<dbReference type="InterPro" id="IPR002155">
    <property type="entry name" value="Thiolase"/>
</dbReference>
<dbReference type="InterPro" id="IPR016039">
    <property type="entry name" value="Thiolase-like"/>
</dbReference>
<evidence type="ECO:0000259" key="1">
    <source>
        <dbReference type="Pfam" id="PF22691"/>
    </source>
</evidence>
<evidence type="ECO:0000313" key="3">
    <source>
        <dbReference type="Proteomes" id="UP000831786"/>
    </source>
</evidence>
<reference evidence="2 3" key="1">
    <citation type="submission" date="2022-04" db="EMBL/GenBank/DDBJ databases">
        <title>Leucobacter sp. isolated from rhizosphere of garlic.</title>
        <authorList>
            <person name="Won M."/>
            <person name="Lee C.-M."/>
            <person name="Woen H.-Y."/>
            <person name="Kwon S.-W."/>
        </authorList>
    </citation>
    <scope>NUCLEOTIDE SEQUENCE [LARGE SCALE GENOMIC DNA]</scope>
    <source>
        <strain evidence="2 3">H21R-40</strain>
    </source>
</reference>
<dbReference type="RefSeq" id="WP_244690775.1">
    <property type="nucleotide sequence ID" value="NZ_CP095044.1"/>
</dbReference>
<organism evidence="2 3">
    <name type="scientific">Leucobacter allii</name>
    <dbReference type="NCBI Taxonomy" id="2932247"/>
    <lineage>
        <taxon>Bacteria</taxon>
        <taxon>Bacillati</taxon>
        <taxon>Actinomycetota</taxon>
        <taxon>Actinomycetes</taxon>
        <taxon>Micrococcales</taxon>
        <taxon>Microbacteriaceae</taxon>
        <taxon>Leucobacter</taxon>
    </lineage>
</organism>
<feature type="domain" description="Thiolase C-terminal" evidence="1">
    <location>
        <begin position="246"/>
        <end position="388"/>
    </location>
</feature>
<dbReference type="CDD" id="cd00829">
    <property type="entry name" value="SCP-x_thiolase"/>
    <property type="match status" value="1"/>
</dbReference>
<dbReference type="EMBL" id="CP095045">
    <property type="protein sequence ID" value="UOQ56731.1"/>
    <property type="molecule type" value="Genomic_DNA"/>
</dbReference>
<accession>A0ABY4FK48</accession>
<dbReference type="PANTHER" id="PTHR42870:SF1">
    <property type="entry name" value="NON-SPECIFIC LIPID-TRANSFER PROTEIN-LIKE 2"/>
    <property type="match status" value="1"/>
</dbReference>
<keyword evidence="3" id="KW-1185">Reference proteome</keyword>
<dbReference type="InterPro" id="IPR055140">
    <property type="entry name" value="Thiolase_C_2"/>
</dbReference>